<evidence type="ECO:0000313" key="1">
    <source>
        <dbReference type="EMBL" id="WTZ07122.1"/>
    </source>
</evidence>
<accession>A0AAU3HS03</accession>
<sequence length="232" mass="24855">MTAIPSDDLAAAFARLGGEDDRQVWSELWDDLCHQGCVGSDSSVALPYLAEIADGRAPGEPDEAVELAGLIASAADDEHSARYAEELAVLLPVARRLLDAARESAVVFVDLLRCVLAFEGERVWSTGLLEGLYQHEYEIECPKCASELFIAFGDRGTFASAGDYVMSDPAKAALLPADPAALAPFPTRLHRTAAQAGHEDIARGITYLFGRATCPDCGDVFPVEDQVEASRI</sequence>
<name>A0AAU3HS03_9ACTN</name>
<reference evidence="1" key="1">
    <citation type="submission" date="2022-10" db="EMBL/GenBank/DDBJ databases">
        <title>The complete genomes of actinobacterial strains from the NBC collection.</title>
        <authorList>
            <person name="Joergensen T.S."/>
            <person name="Alvarez Arevalo M."/>
            <person name="Sterndorff E.B."/>
            <person name="Faurdal D."/>
            <person name="Vuksanovic O."/>
            <person name="Mourched A.-S."/>
            <person name="Charusanti P."/>
            <person name="Shaw S."/>
            <person name="Blin K."/>
            <person name="Weber T."/>
        </authorList>
    </citation>
    <scope>NUCLEOTIDE SEQUENCE</scope>
    <source>
        <strain evidence="1">NBC_01393</strain>
    </source>
</reference>
<gene>
    <name evidence="1" type="ORF">OG699_03400</name>
</gene>
<organism evidence="1">
    <name type="scientific">Streptomyces sp. NBC_01393</name>
    <dbReference type="NCBI Taxonomy" id="2903851"/>
    <lineage>
        <taxon>Bacteria</taxon>
        <taxon>Bacillati</taxon>
        <taxon>Actinomycetota</taxon>
        <taxon>Actinomycetes</taxon>
        <taxon>Kitasatosporales</taxon>
        <taxon>Streptomycetaceae</taxon>
        <taxon>Streptomyces</taxon>
    </lineage>
</organism>
<protein>
    <submittedName>
        <fullName evidence="1">Uncharacterized protein</fullName>
    </submittedName>
</protein>
<dbReference type="EMBL" id="CP109546">
    <property type="protein sequence ID" value="WTZ07122.1"/>
    <property type="molecule type" value="Genomic_DNA"/>
</dbReference>
<dbReference type="AlphaFoldDB" id="A0AAU3HS03"/>
<proteinExistence type="predicted"/>